<evidence type="ECO:0000313" key="2">
    <source>
        <dbReference type="Proteomes" id="UP000198304"/>
    </source>
</evidence>
<organism evidence="1 2">
    <name type="scientific">Anaerovirgula multivorans</name>
    <dbReference type="NCBI Taxonomy" id="312168"/>
    <lineage>
        <taxon>Bacteria</taxon>
        <taxon>Bacillati</taxon>
        <taxon>Bacillota</taxon>
        <taxon>Clostridia</taxon>
        <taxon>Peptostreptococcales</taxon>
        <taxon>Natronincolaceae</taxon>
        <taxon>Anaerovirgula</taxon>
    </lineage>
</organism>
<dbReference type="CDD" id="cd07064">
    <property type="entry name" value="AlkD_like_1"/>
    <property type="match status" value="1"/>
</dbReference>
<dbReference type="InterPro" id="IPR014825">
    <property type="entry name" value="DNA_alkylation"/>
</dbReference>
<protein>
    <submittedName>
        <fullName evidence="1">3-methyladenine DNA glycosylase AlkD</fullName>
    </submittedName>
</protein>
<evidence type="ECO:0000313" key="1">
    <source>
        <dbReference type="EMBL" id="SNS34353.1"/>
    </source>
</evidence>
<dbReference type="SUPFAM" id="SSF48371">
    <property type="entry name" value="ARM repeat"/>
    <property type="match status" value="1"/>
</dbReference>
<dbReference type="Gene3D" id="1.20.1660.10">
    <property type="entry name" value="Hypothetical protein (EF3068)"/>
    <property type="match status" value="1"/>
</dbReference>
<dbReference type="InterPro" id="IPR016024">
    <property type="entry name" value="ARM-type_fold"/>
</dbReference>
<dbReference type="EMBL" id="FZOJ01000008">
    <property type="protein sequence ID" value="SNS34353.1"/>
    <property type="molecule type" value="Genomic_DNA"/>
</dbReference>
<dbReference type="Gene3D" id="1.25.40.290">
    <property type="entry name" value="ARM repeat domains"/>
    <property type="match status" value="1"/>
</dbReference>
<dbReference type="RefSeq" id="WP_242975095.1">
    <property type="nucleotide sequence ID" value="NZ_FZOJ01000008.1"/>
</dbReference>
<dbReference type="AlphaFoldDB" id="A0A239DRJ3"/>
<dbReference type="Pfam" id="PF08713">
    <property type="entry name" value="DNA_alkylation"/>
    <property type="match status" value="1"/>
</dbReference>
<proteinExistence type="predicted"/>
<reference evidence="1 2" key="1">
    <citation type="submission" date="2017-06" db="EMBL/GenBank/DDBJ databases">
        <authorList>
            <person name="Kim H.J."/>
            <person name="Triplett B.A."/>
        </authorList>
    </citation>
    <scope>NUCLEOTIDE SEQUENCE [LARGE SCALE GENOMIC DNA]</scope>
    <source>
        <strain evidence="1 2">SCA</strain>
    </source>
</reference>
<dbReference type="Proteomes" id="UP000198304">
    <property type="component" value="Unassembled WGS sequence"/>
</dbReference>
<accession>A0A239DRJ3</accession>
<keyword evidence="2" id="KW-1185">Reference proteome</keyword>
<gene>
    <name evidence="1" type="ORF">SAMN05446037_100876</name>
</gene>
<dbReference type="PANTHER" id="PTHR34070">
    <property type="entry name" value="ARMADILLO-TYPE FOLD"/>
    <property type="match status" value="1"/>
</dbReference>
<dbReference type="PANTHER" id="PTHR34070:SF1">
    <property type="entry name" value="DNA ALKYLATION REPAIR PROTEIN"/>
    <property type="match status" value="1"/>
</dbReference>
<sequence length="217" mass="26000">MYSELIDLFYSNRNQKQAEQMSVYMKNKFSFLGISKPKRAELQKEFIKQQKKQKNIDWNFVFMLWELSEREFQYLALDYLLALKSYLQKSDMEKIKILITNKAWWDSVDILAGNIVGELCNKYPELIVEYILNWYKSKDIWLVRTAILFQLKYKEKTDTELLGRIINNNNDSKEFFVNKAIGWALREYSKTNKTWVKSFLDSNSLSRLSVREASKYL</sequence>
<name>A0A239DRJ3_9FIRM</name>